<evidence type="ECO:0000313" key="2">
    <source>
        <dbReference type="EMBL" id="KAK0753416.1"/>
    </source>
</evidence>
<comment type="caution">
    <text evidence="2">The sequence shown here is derived from an EMBL/GenBank/DDBJ whole genome shotgun (WGS) entry which is preliminary data.</text>
</comment>
<evidence type="ECO:0000313" key="3">
    <source>
        <dbReference type="Proteomes" id="UP001172155"/>
    </source>
</evidence>
<sequence>MQTPALHHNKNSHPRPSGLPQRKKSGETRGPGNFHEHHHHRTPRFPLPPFPSSPMSLPSLVTPSHPPMAPSNFPRCRALRHLIVFGLPSAVRSPALLPLPCATYLAPLNEQSKTRKKHHETRFFCPTRANGDAGTRTSGPAVSTSSAGCRLVVSRWVRCDVMATGTDSVRCSFPIAECIDPYANRKTKLGEESPALRTYCCWIELHTCTHTHTHTSLGIPGPGLRSRPPSVGCAMMIRGFQLLCSNKLVAPFVSLVGPPPSIALIAVDFNRSHHVPYPCALQQQEGSNQRCRDQISVLIPVLSLGPRRRQRLGSSWTVRK</sequence>
<dbReference type="EMBL" id="JAUKUD010000001">
    <property type="protein sequence ID" value="KAK0753416.1"/>
    <property type="molecule type" value="Genomic_DNA"/>
</dbReference>
<name>A0AA40F980_9PEZI</name>
<evidence type="ECO:0000256" key="1">
    <source>
        <dbReference type="SAM" id="MobiDB-lite"/>
    </source>
</evidence>
<dbReference type="AlphaFoldDB" id="A0AA40F980"/>
<gene>
    <name evidence="2" type="ORF">B0T18DRAFT_13998</name>
</gene>
<protein>
    <submittedName>
        <fullName evidence="2">Uncharacterized protein</fullName>
    </submittedName>
</protein>
<reference evidence="2" key="1">
    <citation type="submission" date="2023-06" db="EMBL/GenBank/DDBJ databases">
        <title>Genome-scale phylogeny and comparative genomics of the fungal order Sordariales.</title>
        <authorList>
            <consortium name="Lawrence Berkeley National Laboratory"/>
            <person name="Hensen N."/>
            <person name="Bonometti L."/>
            <person name="Westerberg I."/>
            <person name="Brannstrom I.O."/>
            <person name="Guillou S."/>
            <person name="Cros-Aarteil S."/>
            <person name="Calhoun S."/>
            <person name="Haridas S."/>
            <person name="Kuo A."/>
            <person name="Mondo S."/>
            <person name="Pangilinan J."/>
            <person name="Riley R."/>
            <person name="LaButti K."/>
            <person name="Andreopoulos B."/>
            <person name="Lipzen A."/>
            <person name="Chen C."/>
            <person name="Yanf M."/>
            <person name="Daum C."/>
            <person name="Ng V."/>
            <person name="Clum A."/>
            <person name="Steindorff A."/>
            <person name="Ohm R."/>
            <person name="Martin F."/>
            <person name="Silar P."/>
            <person name="Natvig D."/>
            <person name="Lalanne C."/>
            <person name="Gautier V."/>
            <person name="Ament-velasquez S.L."/>
            <person name="Kruys A."/>
            <person name="Hutchinson M.I."/>
            <person name="Powell A.J."/>
            <person name="Barry K."/>
            <person name="Miller A.N."/>
            <person name="Grigoriev I.V."/>
            <person name="Debuchy R."/>
            <person name="Gladieux P."/>
            <person name="Thoren M.H."/>
            <person name="Johannesson H."/>
        </authorList>
    </citation>
    <scope>NUCLEOTIDE SEQUENCE</scope>
    <source>
        <strain evidence="2">SMH3187-1</strain>
    </source>
</reference>
<keyword evidence="3" id="KW-1185">Reference proteome</keyword>
<feature type="region of interest" description="Disordered" evidence="1">
    <location>
        <begin position="1"/>
        <end position="51"/>
    </location>
</feature>
<organism evidence="2 3">
    <name type="scientific">Schizothecium vesticola</name>
    <dbReference type="NCBI Taxonomy" id="314040"/>
    <lineage>
        <taxon>Eukaryota</taxon>
        <taxon>Fungi</taxon>
        <taxon>Dikarya</taxon>
        <taxon>Ascomycota</taxon>
        <taxon>Pezizomycotina</taxon>
        <taxon>Sordariomycetes</taxon>
        <taxon>Sordariomycetidae</taxon>
        <taxon>Sordariales</taxon>
        <taxon>Schizotheciaceae</taxon>
        <taxon>Schizothecium</taxon>
    </lineage>
</organism>
<proteinExistence type="predicted"/>
<dbReference type="Proteomes" id="UP001172155">
    <property type="component" value="Unassembled WGS sequence"/>
</dbReference>
<accession>A0AA40F980</accession>